<dbReference type="GO" id="GO:0046872">
    <property type="term" value="F:metal ion binding"/>
    <property type="evidence" value="ECO:0007669"/>
    <property type="project" value="UniProtKB-KW"/>
</dbReference>
<feature type="binding site" description="axial binding residue" evidence="6">
    <location>
        <position position="186"/>
    </location>
    <ligand>
        <name>heme c</name>
        <dbReference type="ChEBI" id="CHEBI:61717"/>
        <label>1</label>
    </ligand>
    <ligandPart>
        <name>Fe</name>
        <dbReference type="ChEBI" id="CHEBI:18248"/>
    </ligandPart>
</feature>
<feature type="binding site" description="axial binding residue" evidence="6">
    <location>
        <position position="173"/>
    </location>
    <ligand>
        <name>heme c</name>
        <dbReference type="ChEBI" id="CHEBI:61717"/>
        <label>1</label>
    </ligand>
    <ligandPart>
        <name>Fe</name>
        <dbReference type="ChEBI" id="CHEBI:18248"/>
    </ligandPart>
</feature>
<name>A0A0S7XNB8_UNCSA</name>
<dbReference type="InterPro" id="IPR020942">
    <property type="entry name" value="Cyt_c_III_dom"/>
</dbReference>
<dbReference type="Gene3D" id="3.90.10.10">
    <property type="entry name" value="Cytochrome C3"/>
    <property type="match status" value="2"/>
</dbReference>
<feature type="binding site" description="axial binding residue" evidence="6">
    <location>
        <position position="188"/>
    </location>
    <ligand>
        <name>heme c</name>
        <dbReference type="ChEBI" id="CHEBI:61717"/>
        <label>1</label>
    </ligand>
    <ligandPart>
        <name>Fe</name>
        <dbReference type="ChEBI" id="CHEBI:18248"/>
    </ligandPart>
</feature>
<feature type="binding site" description="axial binding residue" evidence="6">
    <location>
        <position position="240"/>
    </location>
    <ligand>
        <name>heme c</name>
        <dbReference type="ChEBI" id="CHEBI:61717"/>
        <label>1</label>
    </ligand>
    <ligandPart>
        <name>Fe</name>
        <dbReference type="ChEBI" id="CHEBI:18248"/>
    </ligandPart>
</feature>
<evidence type="ECO:0000256" key="6">
    <source>
        <dbReference type="PIRSR" id="PIRSR602322-1"/>
    </source>
</evidence>
<feature type="binding site" description="axial binding residue" evidence="6">
    <location>
        <position position="227"/>
    </location>
    <ligand>
        <name>heme c</name>
        <dbReference type="ChEBI" id="CHEBI:61717"/>
        <label>1</label>
    </ligand>
    <ligandPart>
        <name>Fe</name>
        <dbReference type="ChEBI" id="CHEBI:18248"/>
    </ligandPart>
</feature>
<evidence type="ECO:0000256" key="3">
    <source>
        <dbReference type="ARBA" id="ARBA00022723"/>
    </source>
</evidence>
<dbReference type="GO" id="GO:0020037">
    <property type="term" value="F:heme binding"/>
    <property type="evidence" value="ECO:0007669"/>
    <property type="project" value="InterPro"/>
</dbReference>
<dbReference type="SUPFAM" id="SSF48695">
    <property type="entry name" value="Multiheme cytochromes"/>
    <property type="match status" value="2"/>
</dbReference>
<feature type="domain" description="Class III cytochrome C" evidence="7">
    <location>
        <begin position="48"/>
        <end position="126"/>
    </location>
</feature>
<dbReference type="CDD" id="cd08168">
    <property type="entry name" value="Cytochrom_C3"/>
    <property type="match status" value="2"/>
</dbReference>
<feature type="binding site" description="axial binding residue" evidence="6">
    <location>
        <position position="224"/>
    </location>
    <ligand>
        <name>heme c</name>
        <dbReference type="ChEBI" id="CHEBI:61717"/>
        <label>1</label>
    </ligand>
    <ligandPart>
        <name>Fe</name>
        <dbReference type="ChEBI" id="CHEBI:18248"/>
    </ligandPart>
</feature>
<keyword evidence="4" id="KW-0249">Electron transport</keyword>
<evidence type="ECO:0000313" key="8">
    <source>
        <dbReference type="EMBL" id="KPJ63914.1"/>
    </source>
</evidence>
<comment type="cofactor">
    <cofactor evidence="6">
        <name>heme c</name>
        <dbReference type="ChEBI" id="CHEBI:61717"/>
    </cofactor>
    <text evidence="6">Binds 4 heme c groups covalently per monomer.</text>
</comment>
<feature type="binding site" description="axial binding residue" evidence="6">
    <location>
        <position position="237"/>
    </location>
    <ligand>
        <name>heme c</name>
        <dbReference type="ChEBI" id="CHEBI:61717"/>
        <label>1</label>
    </ligand>
    <ligandPart>
        <name>Fe</name>
        <dbReference type="ChEBI" id="CHEBI:18248"/>
    </ligandPart>
</feature>
<feature type="binding site" description="axial binding residue" evidence="6">
    <location>
        <position position="202"/>
    </location>
    <ligand>
        <name>heme c</name>
        <dbReference type="ChEBI" id="CHEBI:61717"/>
        <label>1</label>
    </ligand>
    <ligandPart>
        <name>Fe</name>
        <dbReference type="ChEBI" id="CHEBI:18248"/>
    </ligandPart>
</feature>
<keyword evidence="3 6" id="KW-0479">Metal-binding</keyword>
<feature type="binding site" description="axial binding residue" evidence="6">
    <location>
        <position position="198"/>
    </location>
    <ligand>
        <name>heme c</name>
        <dbReference type="ChEBI" id="CHEBI:61717"/>
        <label>1</label>
    </ligand>
    <ligandPart>
        <name>Fe</name>
        <dbReference type="ChEBI" id="CHEBI:18248"/>
    </ligandPart>
</feature>
<feature type="binding site" description="axial binding residue" evidence="6">
    <location>
        <position position="201"/>
    </location>
    <ligand>
        <name>heme c</name>
        <dbReference type="ChEBI" id="CHEBI:61717"/>
        <label>1</label>
    </ligand>
    <ligandPart>
        <name>Fe</name>
        <dbReference type="ChEBI" id="CHEBI:18248"/>
    </ligandPart>
</feature>
<protein>
    <recommendedName>
        <fullName evidence="7">Class III cytochrome C domain-containing protein</fullName>
    </recommendedName>
</protein>
<organism evidence="8 9">
    <name type="scientific">candidate division WOR-1 bacterium DG_54_3</name>
    <dbReference type="NCBI Taxonomy" id="1703775"/>
    <lineage>
        <taxon>Bacteria</taxon>
        <taxon>Bacillati</taxon>
        <taxon>Saganbacteria</taxon>
    </lineage>
</organism>
<feature type="domain" description="Class III cytochrome C" evidence="7">
    <location>
        <begin position="164"/>
        <end position="241"/>
    </location>
</feature>
<dbReference type="Pfam" id="PF02085">
    <property type="entry name" value="Cytochrom_CIII"/>
    <property type="match status" value="2"/>
</dbReference>
<evidence type="ECO:0000256" key="4">
    <source>
        <dbReference type="ARBA" id="ARBA00022982"/>
    </source>
</evidence>
<dbReference type="EMBL" id="LIZX01000211">
    <property type="protein sequence ID" value="KPJ63914.1"/>
    <property type="molecule type" value="Genomic_DNA"/>
</dbReference>
<gene>
    <name evidence="8" type="ORF">AMJ44_13730</name>
</gene>
<dbReference type="InterPro" id="IPR036280">
    <property type="entry name" value="Multihaem_cyt_sf"/>
</dbReference>
<reference evidence="8 9" key="1">
    <citation type="journal article" date="2015" name="Microbiome">
        <title>Genomic resolution of linkages in carbon, nitrogen, and sulfur cycling among widespread estuary sediment bacteria.</title>
        <authorList>
            <person name="Baker B.J."/>
            <person name="Lazar C.S."/>
            <person name="Teske A.P."/>
            <person name="Dick G.J."/>
        </authorList>
    </citation>
    <scope>NUCLEOTIDE SEQUENCE [LARGE SCALE GENOMIC DNA]</scope>
    <source>
        <strain evidence="8">DG_54_3</strain>
    </source>
</reference>
<dbReference type="PRINTS" id="PR00609">
    <property type="entry name" value="CYTOCHROMEC3"/>
</dbReference>
<feature type="binding site" description="axial binding residue" evidence="6">
    <location>
        <position position="176"/>
    </location>
    <ligand>
        <name>heme c</name>
        <dbReference type="ChEBI" id="CHEBI:61717"/>
        <label>1</label>
    </ligand>
    <ligandPart>
        <name>Fe</name>
        <dbReference type="ChEBI" id="CHEBI:18248"/>
    </ligandPart>
</feature>
<dbReference type="InterPro" id="IPR002322">
    <property type="entry name" value="Cyt_c_III"/>
</dbReference>
<evidence type="ECO:0000256" key="5">
    <source>
        <dbReference type="ARBA" id="ARBA00023004"/>
    </source>
</evidence>
<dbReference type="Proteomes" id="UP000051861">
    <property type="component" value="Unassembled WGS sequence"/>
</dbReference>
<evidence type="ECO:0000259" key="7">
    <source>
        <dbReference type="Pfam" id="PF02085"/>
    </source>
</evidence>
<feature type="binding site" description="axial binding residue" evidence="6">
    <location>
        <position position="187"/>
    </location>
    <ligand>
        <name>heme c</name>
        <dbReference type="ChEBI" id="CHEBI:61717"/>
        <label>1</label>
    </ligand>
    <ligandPart>
        <name>Fe</name>
        <dbReference type="ChEBI" id="CHEBI:18248"/>
    </ligandPart>
</feature>
<keyword evidence="5 6" id="KW-0408">Iron</keyword>
<keyword evidence="1" id="KW-0813">Transport</keyword>
<proteinExistence type="predicted"/>
<feature type="binding site" description="axial binding residue" evidence="6">
    <location>
        <position position="228"/>
    </location>
    <ligand>
        <name>heme c</name>
        <dbReference type="ChEBI" id="CHEBI:61717"/>
        <label>1</label>
    </ligand>
    <ligandPart>
        <name>Fe</name>
        <dbReference type="ChEBI" id="CHEBI:18248"/>
    </ligandPart>
</feature>
<dbReference type="GO" id="GO:0009055">
    <property type="term" value="F:electron transfer activity"/>
    <property type="evidence" value="ECO:0007669"/>
    <property type="project" value="InterPro"/>
</dbReference>
<keyword evidence="2 6" id="KW-0349">Heme</keyword>
<evidence type="ECO:0000313" key="9">
    <source>
        <dbReference type="Proteomes" id="UP000051861"/>
    </source>
</evidence>
<evidence type="ECO:0000256" key="2">
    <source>
        <dbReference type="ARBA" id="ARBA00022617"/>
    </source>
</evidence>
<comment type="caution">
    <text evidence="8">The sequence shown here is derived from an EMBL/GenBank/DDBJ whole genome shotgun (WGS) entry which is preliminary data.</text>
</comment>
<sequence>MTKKTIIYAILGFGVGLAIASYAGEEIKTEASSSENVPETCILSRLAKIYQPVTFSHQMHSLIAEDCAVCHHHSGAGQTPSCDKCHPVSLSSKESGPPELKDAYHRQCIGCHKEVEMGPTGCMECHTKRSREASPVKTASKKDVPVKKIPKDITATYTLSSLEKMYEPVIFSHGMHAEMAEGCATCHHHTEAGQTPSCRECHRAAFDPKNLNMPGIKGAYHLQCMGCHQEMGGPVGCTQCHAKKATQTTERGQR</sequence>
<evidence type="ECO:0000256" key="1">
    <source>
        <dbReference type="ARBA" id="ARBA00022448"/>
    </source>
</evidence>
<accession>A0A0S7XNB8</accession>
<feature type="binding site" description="axial binding residue" evidence="6">
    <location>
        <position position="241"/>
    </location>
    <ligand>
        <name>heme c</name>
        <dbReference type="ChEBI" id="CHEBI:61717"/>
        <label>1</label>
    </ligand>
    <ligandPart>
        <name>Fe</name>
        <dbReference type="ChEBI" id="CHEBI:18248"/>
    </ligandPart>
</feature>
<dbReference type="AlphaFoldDB" id="A0A0S7XNB8"/>
<feature type="binding site" description="axial binding residue" evidence="6">
    <location>
        <position position="183"/>
    </location>
    <ligand>
        <name>heme c</name>
        <dbReference type="ChEBI" id="CHEBI:61717"/>
        <label>1</label>
    </ligand>
    <ligandPart>
        <name>Fe</name>
        <dbReference type="ChEBI" id="CHEBI:18248"/>
    </ligandPart>
</feature>